<evidence type="ECO:0000256" key="1">
    <source>
        <dbReference type="SAM" id="MobiDB-lite"/>
    </source>
</evidence>
<gene>
    <name evidence="2" type="ORF">HNR30_009412</name>
</gene>
<keyword evidence="3" id="KW-1185">Reference proteome</keyword>
<protein>
    <submittedName>
        <fullName evidence="2">Uncharacterized protein</fullName>
    </submittedName>
</protein>
<reference evidence="2 3" key="1">
    <citation type="submission" date="2020-07" db="EMBL/GenBank/DDBJ databases">
        <title>Genomic Encyclopedia of Type Strains, Phase IV (KMG-IV): sequencing the most valuable type-strain genomes for metagenomic binning, comparative biology and taxonomic classification.</title>
        <authorList>
            <person name="Goeker M."/>
        </authorList>
    </citation>
    <scope>NUCLEOTIDE SEQUENCE [LARGE SCALE GENOMIC DNA]</scope>
    <source>
        <strain evidence="2 3">DSM 45533</strain>
    </source>
</reference>
<name>A0A7W0CV94_9ACTN</name>
<dbReference type="Proteomes" id="UP000530928">
    <property type="component" value="Unassembled WGS sequence"/>
</dbReference>
<evidence type="ECO:0000313" key="2">
    <source>
        <dbReference type="EMBL" id="MBA2898006.1"/>
    </source>
</evidence>
<dbReference type="AlphaFoldDB" id="A0A7W0CV94"/>
<evidence type="ECO:0000313" key="3">
    <source>
        <dbReference type="Proteomes" id="UP000530928"/>
    </source>
</evidence>
<organism evidence="2 3">
    <name type="scientific">Nonomuraea soli</name>
    <dbReference type="NCBI Taxonomy" id="1032476"/>
    <lineage>
        <taxon>Bacteria</taxon>
        <taxon>Bacillati</taxon>
        <taxon>Actinomycetota</taxon>
        <taxon>Actinomycetes</taxon>
        <taxon>Streptosporangiales</taxon>
        <taxon>Streptosporangiaceae</taxon>
        <taxon>Nonomuraea</taxon>
    </lineage>
</organism>
<proteinExistence type="predicted"/>
<comment type="caution">
    <text evidence="2">The sequence shown here is derived from an EMBL/GenBank/DDBJ whole genome shotgun (WGS) entry which is preliminary data.</text>
</comment>
<sequence length="171" mass="18389">MNALRISEQQATQAAQQFANRVTAPPPTTSGIAPGHEEGATLLGAPDDNGMMLFQVRLRNTNSMPVVVEGMLSESPAGGDPLAPIFLILNLPACTEGTFETSGSEHHEIHEVAHARVQLYTKNALDGRQWTVPRPGQQAQPVETAVEASVNHSSVEEHRRPRQSKLIAPCA</sequence>
<dbReference type="RefSeq" id="WP_181616683.1">
    <property type="nucleotide sequence ID" value="NZ_BAABAM010000023.1"/>
</dbReference>
<accession>A0A7W0CV94</accession>
<dbReference type="EMBL" id="JACDUR010000017">
    <property type="protein sequence ID" value="MBA2898006.1"/>
    <property type="molecule type" value="Genomic_DNA"/>
</dbReference>
<feature type="region of interest" description="Disordered" evidence="1">
    <location>
        <begin position="149"/>
        <end position="171"/>
    </location>
</feature>